<feature type="domain" description="N-acetyltransferase" evidence="1">
    <location>
        <begin position="1"/>
        <end position="160"/>
    </location>
</feature>
<dbReference type="SUPFAM" id="SSF55729">
    <property type="entry name" value="Acyl-CoA N-acyltransferases (Nat)"/>
    <property type="match status" value="1"/>
</dbReference>
<evidence type="ECO:0000259" key="1">
    <source>
        <dbReference type="PROSITE" id="PS51186"/>
    </source>
</evidence>
<keyword evidence="2" id="KW-0808">Transferase</keyword>
<dbReference type="InterPro" id="IPR000182">
    <property type="entry name" value="GNAT_dom"/>
</dbReference>
<evidence type="ECO:0000313" key="2">
    <source>
        <dbReference type="EMBL" id="RRD32563.1"/>
    </source>
</evidence>
<dbReference type="Proteomes" id="UP000281771">
    <property type="component" value="Unassembled WGS sequence"/>
</dbReference>
<organism evidence="2 3">
    <name type="scientific">Streptococcus minor</name>
    <dbReference type="NCBI Taxonomy" id="229549"/>
    <lineage>
        <taxon>Bacteria</taxon>
        <taxon>Bacillati</taxon>
        <taxon>Bacillota</taxon>
        <taxon>Bacilli</taxon>
        <taxon>Lactobacillales</taxon>
        <taxon>Streptococcaceae</taxon>
        <taxon>Streptococcus</taxon>
    </lineage>
</organism>
<gene>
    <name evidence="2" type="ORF">EII38_02165</name>
</gene>
<dbReference type="InterPro" id="IPR016181">
    <property type="entry name" value="Acyl_CoA_acyltransferase"/>
</dbReference>
<dbReference type="RefSeq" id="WP_124775649.1">
    <property type="nucleotide sequence ID" value="NZ_RQZA01000001.1"/>
</dbReference>
<dbReference type="AlphaFoldDB" id="A0A3P1VJI6"/>
<proteinExistence type="predicted"/>
<evidence type="ECO:0000313" key="3">
    <source>
        <dbReference type="Proteomes" id="UP000281771"/>
    </source>
</evidence>
<dbReference type="CDD" id="cd04301">
    <property type="entry name" value="NAT_SF"/>
    <property type="match status" value="1"/>
</dbReference>
<name>A0A3P1VJI6_9STRE</name>
<dbReference type="Pfam" id="PF00583">
    <property type="entry name" value="Acetyltransf_1"/>
    <property type="match status" value="1"/>
</dbReference>
<protein>
    <submittedName>
        <fullName evidence="2">GNAT family N-acetyltransferase</fullName>
    </submittedName>
</protein>
<dbReference type="STRING" id="1123309.GCA_000377005_01647"/>
<dbReference type="GO" id="GO:0016747">
    <property type="term" value="F:acyltransferase activity, transferring groups other than amino-acyl groups"/>
    <property type="evidence" value="ECO:0007669"/>
    <property type="project" value="InterPro"/>
</dbReference>
<reference evidence="2 3" key="1">
    <citation type="submission" date="2018-11" db="EMBL/GenBank/DDBJ databases">
        <title>Genomes From Bacteria Associated with the Canine Oral Cavity: a Test Case for Automated Genome-Based Taxonomic Assignment.</title>
        <authorList>
            <person name="Coil D.A."/>
            <person name="Jospin G."/>
            <person name="Darling A.E."/>
            <person name="Wallis C."/>
            <person name="Davis I.J."/>
            <person name="Harris S."/>
            <person name="Eisen J.A."/>
            <person name="Holcombe L.J."/>
            <person name="O'Flynn C."/>
        </authorList>
    </citation>
    <scope>NUCLEOTIDE SEQUENCE [LARGE SCALE GENOMIC DNA]</scope>
    <source>
        <strain evidence="2 3">OH4621_COT-116</strain>
    </source>
</reference>
<dbReference type="Gene3D" id="3.40.630.30">
    <property type="match status" value="1"/>
</dbReference>
<keyword evidence="3" id="KW-1185">Reference proteome</keyword>
<comment type="caution">
    <text evidence="2">The sequence shown here is derived from an EMBL/GenBank/DDBJ whole genome shotgun (WGS) entry which is preliminary data.</text>
</comment>
<sequence length="218" mass="25144">MKIKNYVPEFEKSWVYTKALSYLFSPFFDDRSSKKDTFDPEIYSSTIELIAVEDDKVVGLLDIGIYNQEFSLSYKYHPADKVAYFANLAVHPDYQGQGIASKLFAVADKRLIEEGVDVLAIFTREGEVANHLYQKWGGQLVATDYLVVGNLKSEEPFNFEVLGNQGRLRFSRQGKEIPFYQREGVYILSDKAALEQFDIEQVYKEMTYIKTYKKTGKK</sequence>
<dbReference type="PROSITE" id="PS51186">
    <property type="entry name" value="GNAT"/>
    <property type="match status" value="1"/>
</dbReference>
<accession>A0A3P1VJI6</accession>
<dbReference type="EMBL" id="RQZA01000001">
    <property type="protein sequence ID" value="RRD32563.1"/>
    <property type="molecule type" value="Genomic_DNA"/>
</dbReference>